<dbReference type="InterPro" id="IPR041694">
    <property type="entry name" value="ADH_N_2"/>
</dbReference>
<comment type="caution">
    <text evidence="3">The sequence shown here is derived from an EMBL/GenBank/DDBJ whole genome shotgun (WGS) entry which is preliminary data.</text>
</comment>
<dbReference type="RefSeq" id="WP_063274462.1">
    <property type="nucleotide sequence ID" value="NZ_LQMT02000020.1"/>
</dbReference>
<dbReference type="InterPro" id="IPR020843">
    <property type="entry name" value="ER"/>
</dbReference>
<reference evidence="3 4" key="1">
    <citation type="submission" date="2016-12" db="EMBL/GenBank/DDBJ databases">
        <title>Amycolatopsis keratiniphila subsp. keratiniphila genome sequencing and assembly.</title>
        <authorList>
            <person name="Mayilraj S."/>
            <person name="Kaur N."/>
        </authorList>
    </citation>
    <scope>NUCLEOTIDE SEQUENCE [LARGE SCALE GENOMIC DNA]</scope>
    <source>
        <strain evidence="3 4">DSM 44409</strain>
    </source>
</reference>
<keyword evidence="1" id="KW-0560">Oxidoreductase</keyword>
<dbReference type="SMART" id="SM00829">
    <property type="entry name" value="PKS_ER"/>
    <property type="match status" value="1"/>
</dbReference>
<feature type="domain" description="Enoyl reductase (ER)" evidence="2">
    <location>
        <begin position="19"/>
        <end position="329"/>
    </location>
</feature>
<dbReference type="Proteomes" id="UP000076660">
    <property type="component" value="Unassembled WGS sequence"/>
</dbReference>
<accession>A0A1W2LT82</accession>
<dbReference type="EMBL" id="LQMT02000020">
    <property type="protein sequence ID" value="ONF68058.1"/>
    <property type="molecule type" value="Genomic_DNA"/>
</dbReference>
<dbReference type="PANTHER" id="PTHR43205">
    <property type="entry name" value="PROSTAGLANDIN REDUCTASE"/>
    <property type="match status" value="1"/>
</dbReference>
<dbReference type="InterPro" id="IPR036291">
    <property type="entry name" value="NAD(P)-bd_dom_sf"/>
</dbReference>
<dbReference type="FunFam" id="3.40.50.720:FF:000121">
    <property type="entry name" value="Prostaglandin reductase 2"/>
    <property type="match status" value="1"/>
</dbReference>
<protein>
    <submittedName>
        <fullName evidence="3">NADP-dependent oxidoreductase</fullName>
    </submittedName>
</protein>
<dbReference type="Gene3D" id="3.40.50.720">
    <property type="entry name" value="NAD(P)-binding Rossmann-like Domain"/>
    <property type="match status" value="1"/>
</dbReference>
<dbReference type="GO" id="GO:0016628">
    <property type="term" value="F:oxidoreductase activity, acting on the CH-CH group of donors, NAD or NADP as acceptor"/>
    <property type="evidence" value="ECO:0007669"/>
    <property type="project" value="InterPro"/>
</dbReference>
<dbReference type="InterPro" id="IPR013149">
    <property type="entry name" value="ADH-like_C"/>
</dbReference>
<dbReference type="Pfam" id="PF16884">
    <property type="entry name" value="ADH_N_2"/>
    <property type="match status" value="1"/>
</dbReference>
<gene>
    <name evidence="3" type="ORF">AVR91_0220620</name>
</gene>
<dbReference type="CDD" id="cd05288">
    <property type="entry name" value="PGDH"/>
    <property type="match status" value="1"/>
</dbReference>
<sequence>MTRSVSAVRQVRRPQGEPRREDFAFITEPLAGPGDGQVLVENIYLSVDPYMRELMDFGGWEKGAGLEGRTLGRVIESRVTALPVGTIVFHRHGWCTHAALAEADVRVVTPVDGVPLSAFLGILGGTGLTAYVGLTRIARLQPGEDLFISAAAGAVGSATGQIARLLHAGRIVGSAGSAAKVEHLTTRLGFDTAFDYHAGPIPDSLATAAPEGIDVYFDNVGGNHLAAAIDALRDHGRIAWCGAVAQYNSLDNPPAAPYNLFDIVGKSIRLEGFLVRDHMDAREEFEQFLIPHVRRGGIKVDETVTDGFDTIVDAFLGMLRGENTGKTLVRATPE</sequence>
<dbReference type="SUPFAM" id="SSF50129">
    <property type="entry name" value="GroES-like"/>
    <property type="match status" value="1"/>
</dbReference>
<evidence type="ECO:0000313" key="4">
    <source>
        <dbReference type="Proteomes" id="UP000076660"/>
    </source>
</evidence>
<dbReference type="PANTHER" id="PTHR43205:SF7">
    <property type="entry name" value="PROSTAGLANDIN REDUCTASE 1"/>
    <property type="match status" value="1"/>
</dbReference>
<proteinExistence type="predicted"/>
<organism evidence="3 4">
    <name type="scientific">Amycolatopsis keratiniphila subsp. keratiniphila</name>
    <dbReference type="NCBI Taxonomy" id="227715"/>
    <lineage>
        <taxon>Bacteria</taxon>
        <taxon>Bacillati</taxon>
        <taxon>Actinomycetota</taxon>
        <taxon>Actinomycetes</taxon>
        <taxon>Pseudonocardiales</taxon>
        <taxon>Pseudonocardiaceae</taxon>
        <taxon>Amycolatopsis</taxon>
        <taxon>Amycolatopsis japonica group</taxon>
    </lineage>
</organism>
<dbReference type="SUPFAM" id="SSF51735">
    <property type="entry name" value="NAD(P)-binding Rossmann-fold domains"/>
    <property type="match status" value="1"/>
</dbReference>
<dbReference type="AlphaFoldDB" id="A0A1W2LT82"/>
<dbReference type="Gene3D" id="3.90.180.10">
    <property type="entry name" value="Medium-chain alcohol dehydrogenases, catalytic domain"/>
    <property type="match status" value="1"/>
</dbReference>
<evidence type="ECO:0000259" key="2">
    <source>
        <dbReference type="SMART" id="SM00829"/>
    </source>
</evidence>
<dbReference type="InterPro" id="IPR045010">
    <property type="entry name" value="MDR_fam"/>
</dbReference>
<evidence type="ECO:0000256" key="1">
    <source>
        <dbReference type="ARBA" id="ARBA00023002"/>
    </source>
</evidence>
<name>A0A1W2LT82_9PSEU</name>
<dbReference type="InterPro" id="IPR011032">
    <property type="entry name" value="GroES-like_sf"/>
</dbReference>
<evidence type="ECO:0000313" key="3">
    <source>
        <dbReference type="EMBL" id="ONF68058.1"/>
    </source>
</evidence>
<dbReference type="Pfam" id="PF00107">
    <property type="entry name" value="ADH_zinc_N"/>
    <property type="match status" value="1"/>
</dbReference>